<evidence type="ECO:0000313" key="1">
    <source>
        <dbReference type="EMBL" id="KAG1787908.1"/>
    </source>
</evidence>
<sequence length="136" mass="14921">MGLAGGVGSVRYAARYVEAAVLICRLLNVLPQVQATDLLVLICTRLLNALPSSGALEKPVSAPFMVPIGALEKLMSTPFMIHRVPTCSVHGYRRAGEAHECSVHDYSTRYRRAPFMVTGALEKLMSTPFMGWRQDN</sequence>
<dbReference type="EMBL" id="JABBWE010000073">
    <property type="protein sequence ID" value="KAG1787908.1"/>
    <property type="molecule type" value="Genomic_DNA"/>
</dbReference>
<dbReference type="OrthoDB" id="2710817at2759"/>
<gene>
    <name evidence="1" type="ORF">HD556DRAFT_1448242</name>
</gene>
<name>A0A9P7AES2_9AGAM</name>
<evidence type="ECO:0000313" key="2">
    <source>
        <dbReference type="Proteomes" id="UP000719766"/>
    </source>
</evidence>
<dbReference type="Proteomes" id="UP000719766">
    <property type="component" value="Unassembled WGS sequence"/>
</dbReference>
<dbReference type="GeneID" id="64601164"/>
<proteinExistence type="predicted"/>
<dbReference type="RefSeq" id="XP_041155202.1">
    <property type="nucleotide sequence ID" value="XM_041307400.1"/>
</dbReference>
<comment type="caution">
    <text evidence="1">The sequence shown here is derived from an EMBL/GenBank/DDBJ whole genome shotgun (WGS) entry which is preliminary data.</text>
</comment>
<dbReference type="AlphaFoldDB" id="A0A9P7AES2"/>
<organism evidence="1 2">
    <name type="scientific">Suillus plorans</name>
    <dbReference type="NCBI Taxonomy" id="116603"/>
    <lineage>
        <taxon>Eukaryota</taxon>
        <taxon>Fungi</taxon>
        <taxon>Dikarya</taxon>
        <taxon>Basidiomycota</taxon>
        <taxon>Agaricomycotina</taxon>
        <taxon>Agaricomycetes</taxon>
        <taxon>Agaricomycetidae</taxon>
        <taxon>Boletales</taxon>
        <taxon>Suillineae</taxon>
        <taxon>Suillaceae</taxon>
        <taxon>Suillus</taxon>
    </lineage>
</organism>
<accession>A0A9P7AES2</accession>
<reference evidence="1" key="1">
    <citation type="journal article" date="2020" name="New Phytol.">
        <title>Comparative genomics reveals dynamic genome evolution in host specialist ectomycorrhizal fungi.</title>
        <authorList>
            <person name="Lofgren L.A."/>
            <person name="Nguyen N.H."/>
            <person name="Vilgalys R."/>
            <person name="Ruytinx J."/>
            <person name="Liao H.L."/>
            <person name="Branco S."/>
            <person name="Kuo A."/>
            <person name="LaButti K."/>
            <person name="Lipzen A."/>
            <person name="Andreopoulos W."/>
            <person name="Pangilinan J."/>
            <person name="Riley R."/>
            <person name="Hundley H."/>
            <person name="Na H."/>
            <person name="Barry K."/>
            <person name="Grigoriev I.V."/>
            <person name="Stajich J.E."/>
            <person name="Kennedy P.G."/>
        </authorList>
    </citation>
    <scope>NUCLEOTIDE SEQUENCE</scope>
    <source>
        <strain evidence="1">S12</strain>
    </source>
</reference>
<protein>
    <submittedName>
        <fullName evidence="1">Uncharacterized protein</fullName>
    </submittedName>
</protein>
<keyword evidence="2" id="KW-1185">Reference proteome</keyword>